<evidence type="ECO:0000313" key="8">
    <source>
        <dbReference type="EMBL" id="KZV17109.1"/>
    </source>
</evidence>
<feature type="coiled-coil region" evidence="6">
    <location>
        <begin position="98"/>
        <end position="205"/>
    </location>
</feature>
<name>A0A2Z7A6J0_9LAMI</name>
<dbReference type="AlphaFoldDB" id="A0A2Z7A6J0"/>
<dbReference type="InterPro" id="IPR040353">
    <property type="entry name" value="FLX/FLX-like"/>
</dbReference>
<accession>A0A2Z7A6J0</accession>
<dbReference type="GO" id="GO:0030154">
    <property type="term" value="P:cell differentiation"/>
    <property type="evidence" value="ECO:0007669"/>
    <property type="project" value="UniProtKB-KW"/>
</dbReference>
<dbReference type="Gene3D" id="1.20.5.1160">
    <property type="entry name" value="Vasodilator-stimulated phosphoprotein"/>
    <property type="match status" value="1"/>
</dbReference>
<evidence type="ECO:0000256" key="6">
    <source>
        <dbReference type="SAM" id="Coils"/>
    </source>
</evidence>
<dbReference type="PANTHER" id="PTHR33405">
    <property type="entry name" value="PROTEIN FLX-LIKE 2"/>
    <property type="match status" value="1"/>
</dbReference>
<dbReference type="EMBL" id="KV018459">
    <property type="protein sequence ID" value="KZV17109.1"/>
    <property type="molecule type" value="Genomic_DNA"/>
</dbReference>
<comment type="similarity">
    <text evidence="1">Belongs to the FLX family.</text>
</comment>
<keyword evidence="3" id="KW-0221">Differentiation</keyword>
<feature type="compositionally biased region" description="Basic and acidic residues" evidence="7">
    <location>
        <begin position="1"/>
        <end position="17"/>
    </location>
</feature>
<keyword evidence="5" id="KW-0287">Flowering</keyword>
<dbReference type="PANTHER" id="PTHR33405:SF19">
    <property type="entry name" value="OS08G0430100 PROTEIN"/>
    <property type="match status" value="1"/>
</dbReference>
<evidence type="ECO:0000256" key="2">
    <source>
        <dbReference type="ARBA" id="ARBA00022473"/>
    </source>
</evidence>
<evidence type="ECO:0000256" key="4">
    <source>
        <dbReference type="ARBA" id="ARBA00023054"/>
    </source>
</evidence>
<feature type="region of interest" description="Disordered" evidence="7">
    <location>
        <begin position="1"/>
        <end position="27"/>
    </location>
</feature>
<organism evidence="8 9">
    <name type="scientific">Dorcoceras hygrometricum</name>
    <dbReference type="NCBI Taxonomy" id="472368"/>
    <lineage>
        <taxon>Eukaryota</taxon>
        <taxon>Viridiplantae</taxon>
        <taxon>Streptophyta</taxon>
        <taxon>Embryophyta</taxon>
        <taxon>Tracheophyta</taxon>
        <taxon>Spermatophyta</taxon>
        <taxon>Magnoliopsida</taxon>
        <taxon>eudicotyledons</taxon>
        <taxon>Gunneridae</taxon>
        <taxon>Pentapetalae</taxon>
        <taxon>asterids</taxon>
        <taxon>lamiids</taxon>
        <taxon>Lamiales</taxon>
        <taxon>Gesneriaceae</taxon>
        <taxon>Didymocarpoideae</taxon>
        <taxon>Trichosporeae</taxon>
        <taxon>Loxocarpinae</taxon>
        <taxon>Dorcoceras</taxon>
    </lineage>
</organism>
<evidence type="ECO:0000256" key="1">
    <source>
        <dbReference type="ARBA" id="ARBA00005405"/>
    </source>
</evidence>
<evidence type="ECO:0000256" key="3">
    <source>
        <dbReference type="ARBA" id="ARBA00022782"/>
    </source>
</evidence>
<dbReference type="Proteomes" id="UP000250235">
    <property type="component" value="Unassembled WGS sequence"/>
</dbReference>
<dbReference type="OrthoDB" id="1902464at2759"/>
<protein>
    <submittedName>
        <fullName evidence="8">Protein FLX-like 3</fullName>
    </submittedName>
</protein>
<evidence type="ECO:0000313" key="9">
    <source>
        <dbReference type="Proteomes" id="UP000250235"/>
    </source>
</evidence>
<keyword evidence="4 6" id="KW-0175">Coiled coil</keyword>
<keyword evidence="2" id="KW-0217">Developmental protein</keyword>
<gene>
    <name evidence="8" type="ORF">F511_18450</name>
</gene>
<keyword evidence="9" id="KW-1185">Reference proteome</keyword>
<sequence>MPRHPDNFRGLPDDPRPILRRGPLPPHPLAMEEELDLQRRDIQRLVVENRHVIDDNVMLQRDLTSVKDEIHRLSQVIPKLNGEREAQRRELIDRGLKLEAELRASESLRAEVAQLRTEAQKLSGARNDLSTQVQNLTKDVNKLQAENKRLAVMKTDVEKMRKELADARRTYELEKKENEELVEQNRSMEQNLISMAREMEKLLAEQARREMGDGGYGLMNGSHETRYPGPYGDTWGSYDIHGPFRR</sequence>
<evidence type="ECO:0000256" key="7">
    <source>
        <dbReference type="SAM" id="MobiDB-lite"/>
    </source>
</evidence>
<dbReference type="GO" id="GO:0009908">
    <property type="term" value="P:flower development"/>
    <property type="evidence" value="ECO:0007669"/>
    <property type="project" value="UniProtKB-KW"/>
</dbReference>
<evidence type="ECO:0000256" key="5">
    <source>
        <dbReference type="ARBA" id="ARBA00023089"/>
    </source>
</evidence>
<proteinExistence type="inferred from homology"/>
<reference evidence="8 9" key="1">
    <citation type="journal article" date="2015" name="Proc. Natl. Acad. Sci. U.S.A.">
        <title>The resurrection genome of Boea hygrometrica: A blueprint for survival of dehydration.</title>
        <authorList>
            <person name="Xiao L."/>
            <person name="Yang G."/>
            <person name="Zhang L."/>
            <person name="Yang X."/>
            <person name="Zhao S."/>
            <person name="Ji Z."/>
            <person name="Zhou Q."/>
            <person name="Hu M."/>
            <person name="Wang Y."/>
            <person name="Chen M."/>
            <person name="Xu Y."/>
            <person name="Jin H."/>
            <person name="Xiao X."/>
            <person name="Hu G."/>
            <person name="Bao F."/>
            <person name="Hu Y."/>
            <person name="Wan P."/>
            <person name="Li L."/>
            <person name="Deng X."/>
            <person name="Kuang T."/>
            <person name="Xiang C."/>
            <person name="Zhu J.K."/>
            <person name="Oliver M.J."/>
            <person name="He Y."/>
        </authorList>
    </citation>
    <scope>NUCLEOTIDE SEQUENCE [LARGE SCALE GENOMIC DNA]</scope>
    <source>
        <strain evidence="9">cv. XS01</strain>
    </source>
</reference>